<dbReference type="AlphaFoldDB" id="Q16BQ2"/>
<reference evidence="1 2" key="1">
    <citation type="journal article" date="2007" name="J. Bacteriol.">
        <title>The complete genome sequence of Roseobacter denitrificans reveals a mixotrophic rather than photosynthetic metabolism.</title>
        <authorList>
            <person name="Swingley W.D."/>
            <person name="Sadekar S."/>
            <person name="Mastrian S.D."/>
            <person name="Matthies H.J."/>
            <person name="Hao J."/>
            <person name="Ramos H."/>
            <person name="Acharya C.R."/>
            <person name="Conrad A.L."/>
            <person name="Taylor H.L."/>
            <person name="Dejesa L.C."/>
            <person name="Shah M.K."/>
            <person name="O'huallachain M.E."/>
            <person name="Lince M.T."/>
            <person name="Blankenship R.E."/>
            <person name="Beatty J.T."/>
            <person name="Touchman J.W."/>
        </authorList>
    </citation>
    <scope>NUCLEOTIDE SEQUENCE [LARGE SCALE GENOMIC DNA]</scope>
    <source>
        <strain evidence="2">ATCC 33942 / OCh 114</strain>
    </source>
</reference>
<keyword evidence="2" id="KW-1185">Reference proteome</keyword>
<protein>
    <submittedName>
        <fullName evidence="1">Uncharacterized protein</fullName>
    </submittedName>
</protein>
<dbReference type="STRING" id="375451.RD1_0923"/>
<dbReference type="HOGENOM" id="CLU_2828488_0_0_5"/>
<dbReference type="EMBL" id="CP000362">
    <property type="protein sequence ID" value="ABG30591.1"/>
    <property type="molecule type" value="Genomic_DNA"/>
</dbReference>
<sequence length="66" mass="7387">MFQVKPDCCTDSFRHRRAAYLAKRVQTSFVEFAAGYPRTAIGAHQNAKSSVRSPMFHGGAHCLLCR</sequence>
<dbReference type="KEGG" id="rde:RD1_0923"/>
<name>Q16BQ2_ROSDO</name>
<evidence type="ECO:0000313" key="1">
    <source>
        <dbReference type="EMBL" id="ABG30591.1"/>
    </source>
</evidence>
<accession>Q16BQ2</accession>
<gene>
    <name evidence="1" type="ordered locus">RD1_0923</name>
</gene>
<dbReference type="Proteomes" id="UP000007029">
    <property type="component" value="Chromosome"/>
</dbReference>
<proteinExistence type="predicted"/>
<evidence type="ECO:0000313" key="2">
    <source>
        <dbReference type="Proteomes" id="UP000007029"/>
    </source>
</evidence>
<organism evidence="1 2">
    <name type="scientific">Roseobacter denitrificans (strain ATCC 33942 / OCh 114)</name>
    <name type="common">Erythrobacter sp. (strain OCh 114)</name>
    <name type="synonym">Roseobacter denitrificans</name>
    <dbReference type="NCBI Taxonomy" id="375451"/>
    <lineage>
        <taxon>Bacteria</taxon>
        <taxon>Pseudomonadati</taxon>
        <taxon>Pseudomonadota</taxon>
        <taxon>Alphaproteobacteria</taxon>
        <taxon>Rhodobacterales</taxon>
        <taxon>Roseobacteraceae</taxon>
        <taxon>Roseobacter</taxon>
    </lineage>
</organism>